<evidence type="ECO:0000313" key="17">
    <source>
        <dbReference type="Proteomes" id="UP000053447"/>
    </source>
</evidence>
<keyword evidence="9" id="KW-0496">Mitochondrion</keyword>
<dbReference type="InterPro" id="IPR003593">
    <property type="entry name" value="AAA+_ATPase"/>
</dbReference>
<proteinExistence type="inferred from homology"/>
<dbReference type="AlphaFoldDB" id="A0A0W4ZVQ0"/>
<dbReference type="InterPro" id="IPR014851">
    <property type="entry name" value="BCS1_N"/>
</dbReference>
<evidence type="ECO:0000256" key="2">
    <source>
        <dbReference type="ARBA" id="ARBA00007448"/>
    </source>
</evidence>
<organism evidence="16 17">
    <name type="scientific">Pneumocystis jirovecii (strain RU7)</name>
    <name type="common">Human pneumocystis pneumonia agent</name>
    <dbReference type="NCBI Taxonomy" id="1408657"/>
    <lineage>
        <taxon>Eukaryota</taxon>
        <taxon>Fungi</taxon>
        <taxon>Dikarya</taxon>
        <taxon>Ascomycota</taxon>
        <taxon>Taphrinomycotina</taxon>
        <taxon>Pneumocystomycetes</taxon>
        <taxon>Pneumocystaceae</taxon>
        <taxon>Pneumocystis</taxon>
    </lineage>
</organism>
<evidence type="ECO:0000259" key="15">
    <source>
        <dbReference type="SMART" id="SM01024"/>
    </source>
</evidence>
<comment type="catalytic activity">
    <reaction evidence="11">
        <text>ATP + H2O = ADP + phosphate + H(+)</text>
        <dbReference type="Rhea" id="RHEA:13065"/>
        <dbReference type="ChEBI" id="CHEBI:15377"/>
        <dbReference type="ChEBI" id="CHEBI:15378"/>
        <dbReference type="ChEBI" id="CHEBI:30616"/>
        <dbReference type="ChEBI" id="CHEBI:43474"/>
        <dbReference type="ChEBI" id="CHEBI:456216"/>
    </reaction>
    <physiologicalReaction direction="left-to-right" evidence="11">
        <dbReference type="Rhea" id="RHEA:13066"/>
    </physiologicalReaction>
</comment>
<evidence type="ECO:0000256" key="13">
    <source>
        <dbReference type="SAM" id="Phobius"/>
    </source>
</evidence>
<evidence type="ECO:0000256" key="7">
    <source>
        <dbReference type="ARBA" id="ARBA00022840"/>
    </source>
</evidence>
<feature type="domain" description="AAA+ ATPase" evidence="14">
    <location>
        <begin position="245"/>
        <end position="375"/>
    </location>
</feature>
<evidence type="ECO:0000256" key="11">
    <source>
        <dbReference type="ARBA" id="ARBA00048778"/>
    </source>
</evidence>
<dbReference type="Pfam" id="PF08740">
    <property type="entry name" value="BCS1_N"/>
    <property type="match status" value="1"/>
</dbReference>
<dbReference type="Pfam" id="PF00004">
    <property type="entry name" value="AAA"/>
    <property type="match status" value="1"/>
</dbReference>
<dbReference type="OrthoDB" id="10251412at2759"/>
<keyword evidence="10 13" id="KW-0472">Membrane</keyword>
<dbReference type="GO" id="GO:0005524">
    <property type="term" value="F:ATP binding"/>
    <property type="evidence" value="ECO:0007669"/>
    <property type="project" value="UniProtKB-KW"/>
</dbReference>
<dbReference type="GO" id="GO:0016887">
    <property type="term" value="F:ATP hydrolysis activity"/>
    <property type="evidence" value="ECO:0007669"/>
    <property type="project" value="EnsemblFungi"/>
</dbReference>
<evidence type="ECO:0000256" key="1">
    <source>
        <dbReference type="ARBA" id="ARBA00004434"/>
    </source>
</evidence>
<feature type="transmembrane region" description="Helical" evidence="13">
    <location>
        <begin position="36"/>
        <end position="57"/>
    </location>
</feature>
<evidence type="ECO:0000259" key="14">
    <source>
        <dbReference type="SMART" id="SM00382"/>
    </source>
</evidence>
<comment type="subcellular location">
    <subcellularLocation>
        <location evidence="1">Mitochondrion inner membrane</location>
        <topology evidence="1">Single-pass membrane protein</topology>
    </subcellularLocation>
</comment>
<accession>A0A0W4ZVQ0</accession>
<dbReference type="GO" id="GO:0042626">
    <property type="term" value="F:ATPase-coupled transmembrane transporter activity"/>
    <property type="evidence" value="ECO:0007669"/>
    <property type="project" value="EnsemblFungi"/>
</dbReference>
<evidence type="ECO:0000256" key="6">
    <source>
        <dbReference type="ARBA" id="ARBA00022801"/>
    </source>
</evidence>
<dbReference type="Proteomes" id="UP000053447">
    <property type="component" value="Unassembled WGS sequence"/>
</dbReference>
<dbReference type="PANTHER" id="PTHR23070">
    <property type="entry name" value="BCS1 AAA-TYPE ATPASE"/>
    <property type="match status" value="1"/>
</dbReference>
<dbReference type="SMART" id="SM00382">
    <property type="entry name" value="AAA"/>
    <property type="match status" value="1"/>
</dbReference>
<dbReference type="PROSITE" id="PS00674">
    <property type="entry name" value="AAA"/>
    <property type="match status" value="1"/>
</dbReference>
<sequence>MELAESQGNSTLTVEESAVLNDKKNVISHIFHGNEFFTAGLGLMGLGTGLAFFRYGAIRSADLIKRYMTVSLEIPSKDKSYLWILHWISSQKFSRNLHQLAVETKYKQHENGSLSTSFSLVPGPGKHYFRYNNIWIQFDRQKDGKMIDLSTGSPWETITLTTLSRDRKIFNELLYEAQNFAMKMREGKTVIYMSWGPEWRPFGQPRRRRMLESVILDKGVKEQIIDDIKDFLNNENWYSQRGIPYRRGYLFHGPPGNGKTSFIQSIAGELEYNICLLNLSEKGLTDDRLNYLLSNVPVRSIILLEDIDAAFSGREKTEHGFGNNVTFSGLLNALDGVASTEDRIIFMTTNHLDKLDPALIRPGRVDVLKHFGYASDYQILTMFLRFYENKYDEANVFLEKIRAIGAPVTTAALQGLFVYNKGQPDCAIKMVPLLKDADQHL</sequence>
<evidence type="ECO:0008006" key="18">
    <source>
        <dbReference type="Google" id="ProtNLM"/>
    </source>
</evidence>
<protein>
    <recommendedName>
        <fullName evidence="18">Mitochondrial chaperone BCS1</fullName>
    </recommendedName>
</protein>
<keyword evidence="7 12" id="KW-0067">ATP-binding</keyword>
<dbReference type="InterPro" id="IPR027417">
    <property type="entry name" value="P-loop_NTPase"/>
</dbReference>
<keyword evidence="4 12" id="KW-0547">Nucleotide-binding</keyword>
<dbReference type="STRING" id="1408657.A0A0W4ZVQ0"/>
<dbReference type="InterPro" id="IPR057495">
    <property type="entry name" value="AAA_lid_BCS1"/>
</dbReference>
<keyword evidence="3 13" id="KW-0812">Transmembrane</keyword>
<dbReference type="InterPro" id="IPR003959">
    <property type="entry name" value="ATPase_AAA_core"/>
</dbReference>
<evidence type="ECO:0000256" key="3">
    <source>
        <dbReference type="ARBA" id="ARBA00022692"/>
    </source>
</evidence>
<dbReference type="SUPFAM" id="SSF52540">
    <property type="entry name" value="P-loop containing nucleoside triphosphate hydrolases"/>
    <property type="match status" value="1"/>
</dbReference>
<dbReference type="Pfam" id="PF25426">
    <property type="entry name" value="AAA_lid_BCS1"/>
    <property type="match status" value="1"/>
</dbReference>
<comment type="similarity">
    <text evidence="2">Belongs to the AAA ATPase family. BCS1 subfamily.</text>
</comment>
<evidence type="ECO:0000256" key="10">
    <source>
        <dbReference type="ARBA" id="ARBA00023136"/>
    </source>
</evidence>
<evidence type="ECO:0000256" key="8">
    <source>
        <dbReference type="ARBA" id="ARBA00022989"/>
    </source>
</evidence>
<dbReference type="GO" id="GO:0034551">
    <property type="term" value="P:mitochondrial respiratory chain complex III assembly"/>
    <property type="evidence" value="ECO:0007669"/>
    <property type="project" value="EnsemblFungi"/>
</dbReference>
<dbReference type="Gene3D" id="3.40.50.300">
    <property type="entry name" value="P-loop containing nucleotide triphosphate hydrolases"/>
    <property type="match status" value="1"/>
</dbReference>
<evidence type="ECO:0000313" key="16">
    <source>
        <dbReference type="EMBL" id="KTW32446.1"/>
    </source>
</evidence>
<name>A0A0W4ZVQ0_PNEJ7</name>
<keyword evidence="5" id="KW-0999">Mitochondrion inner membrane</keyword>
<evidence type="ECO:0000256" key="9">
    <source>
        <dbReference type="ARBA" id="ARBA00023128"/>
    </source>
</evidence>
<dbReference type="GO" id="GO:0008320">
    <property type="term" value="F:protein transmembrane transporter activity"/>
    <property type="evidence" value="ECO:0007669"/>
    <property type="project" value="EnsemblFungi"/>
</dbReference>
<dbReference type="VEuPathDB" id="FungiDB:T551_00536"/>
<dbReference type="GO" id="GO:0005743">
    <property type="term" value="C:mitochondrial inner membrane"/>
    <property type="evidence" value="ECO:0007669"/>
    <property type="project" value="UniProtKB-SubCell"/>
</dbReference>
<dbReference type="InterPro" id="IPR003960">
    <property type="entry name" value="ATPase_AAA_CS"/>
</dbReference>
<dbReference type="InterPro" id="IPR050747">
    <property type="entry name" value="Mitochondrial_chaperone_BCS1"/>
</dbReference>
<keyword evidence="17" id="KW-1185">Reference proteome</keyword>
<dbReference type="GeneID" id="28939057"/>
<comment type="caution">
    <text evidence="16">The sequence shown here is derived from an EMBL/GenBank/DDBJ whole genome shotgun (WGS) entry which is preliminary data.</text>
</comment>
<keyword evidence="8 13" id="KW-1133">Transmembrane helix</keyword>
<keyword evidence="6" id="KW-0378">Hydrolase</keyword>
<evidence type="ECO:0000256" key="4">
    <source>
        <dbReference type="ARBA" id="ARBA00022741"/>
    </source>
</evidence>
<dbReference type="EMBL" id="LFWA01000002">
    <property type="protein sequence ID" value="KTW32446.1"/>
    <property type="molecule type" value="Genomic_DNA"/>
</dbReference>
<feature type="domain" description="BCS1 N-terminal" evidence="15">
    <location>
        <begin position="44"/>
        <end position="214"/>
    </location>
</feature>
<reference evidence="17" key="1">
    <citation type="journal article" date="2016" name="Nat. Commun.">
        <title>Genome analysis of three Pneumocystis species reveals adaptation mechanisms to life exclusively in mammalian hosts.</title>
        <authorList>
            <person name="Ma L."/>
            <person name="Chen Z."/>
            <person name="Huang D.W."/>
            <person name="Kutty G."/>
            <person name="Ishihara M."/>
            <person name="Wang H."/>
            <person name="Abouelleil A."/>
            <person name="Bishop L."/>
            <person name="Davey E."/>
            <person name="Deng R."/>
            <person name="Deng X."/>
            <person name="Fan L."/>
            <person name="Fantoni G."/>
            <person name="Fitzgerald M."/>
            <person name="Gogineni E."/>
            <person name="Goldberg J.M."/>
            <person name="Handley G."/>
            <person name="Hu X."/>
            <person name="Huber C."/>
            <person name="Jiao X."/>
            <person name="Jones K."/>
            <person name="Levin J.Z."/>
            <person name="Liu Y."/>
            <person name="Macdonald P."/>
            <person name="Melnikov A."/>
            <person name="Raley C."/>
            <person name="Sassi M."/>
            <person name="Sherman B.T."/>
            <person name="Song X."/>
            <person name="Sykes S."/>
            <person name="Tran B."/>
            <person name="Walsh L."/>
            <person name="Xia Y."/>
            <person name="Yang J."/>
            <person name="Young S."/>
            <person name="Zeng Q."/>
            <person name="Zheng X."/>
            <person name="Stephens R."/>
            <person name="Nusbaum C."/>
            <person name="Birren B.W."/>
            <person name="Azadi P."/>
            <person name="Lempicki R.A."/>
            <person name="Cuomo C.A."/>
            <person name="Kovacs J.A."/>
        </authorList>
    </citation>
    <scope>NUCLEOTIDE SEQUENCE [LARGE SCALE GENOMIC DNA]</scope>
    <source>
        <strain evidence="17">RU7</strain>
    </source>
</reference>
<dbReference type="GO" id="GO:0032979">
    <property type="term" value="P:protein insertion into mitochondrial inner membrane from matrix"/>
    <property type="evidence" value="ECO:0007669"/>
    <property type="project" value="EnsemblFungi"/>
</dbReference>
<dbReference type="FunFam" id="3.40.50.300:FF:000768">
    <property type="entry name" value="Probable mitochondrial chaperone bcs1"/>
    <property type="match status" value="1"/>
</dbReference>
<dbReference type="GO" id="GO:0051131">
    <property type="term" value="P:chaperone-mediated protein complex assembly"/>
    <property type="evidence" value="ECO:0007669"/>
    <property type="project" value="EnsemblFungi"/>
</dbReference>
<dbReference type="CDD" id="cd19510">
    <property type="entry name" value="RecA-like_BCS1"/>
    <property type="match status" value="1"/>
</dbReference>
<dbReference type="SMART" id="SM01024">
    <property type="entry name" value="BCS1_N"/>
    <property type="match status" value="1"/>
</dbReference>
<evidence type="ECO:0000256" key="12">
    <source>
        <dbReference type="RuleBase" id="RU003651"/>
    </source>
</evidence>
<gene>
    <name evidence="16" type="ORF">T551_00536</name>
</gene>
<dbReference type="RefSeq" id="XP_018231138.1">
    <property type="nucleotide sequence ID" value="XM_018372802.1"/>
</dbReference>
<evidence type="ECO:0000256" key="5">
    <source>
        <dbReference type="ARBA" id="ARBA00022792"/>
    </source>
</evidence>